<reference evidence="1" key="1">
    <citation type="submission" date="2014-09" db="EMBL/GenBank/DDBJ databases">
        <authorList>
            <person name="Magalhaes I.L.F."/>
            <person name="Oliveira U."/>
            <person name="Santos F.R."/>
            <person name="Vidigal T.H.D.A."/>
            <person name="Brescovit A.D."/>
            <person name="Santos A.J."/>
        </authorList>
    </citation>
    <scope>NUCLEOTIDE SEQUENCE</scope>
    <source>
        <tissue evidence="1">Shoot tissue taken approximately 20 cm above the soil surface</tissue>
    </source>
</reference>
<name>A0A0A9BAI1_ARUDO</name>
<dbReference type="AlphaFoldDB" id="A0A0A9BAI1"/>
<reference evidence="1" key="2">
    <citation type="journal article" date="2015" name="Data Brief">
        <title>Shoot transcriptome of the giant reed, Arundo donax.</title>
        <authorList>
            <person name="Barrero R.A."/>
            <person name="Guerrero F.D."/>
            <person name="Moolhuijzen P."/>
            <person name="Goolsby J.A."/>
            <person name="Tidwell J."/>
            <person name="Bellgard S.E."/>
            <person name="Bellgard M.I."/>
        </authorList>
    </citation>
    <scope>NUCLEOTIDE SEQUENCE</scope>
    <source>
        <tissue evidence="1">Shoot tissue taken approximately 20 cm above the soil surface</tissue>
    </source>
</reference>
<proteinExistence type="predicted"/>
<accession>A0A0A9BAI1</accession>
<sequence length="42" mass="4863">MLLADSTGKVSCPAPWSQFLIKIDKFDFRKEIAFSLGWDRML</sequence>
<dbReference type="EMBL" id="GBRH01239680">
    <property type="protein sequence ID" value="JAD58215.1"/>
    <property type="molecule type" value="Transcribed_RNA"/>
</dbReference>
<evidence type="ECO:0000313" key="1">
    <source>
        <dbReference type="EMBL" id="JAD58215.1"/>
    </source>
</evidence>
<protein>
    <submittedName>
        <fullName evidence="1">Uncharacterized protein</fullName>
    </submittedName>
</protein>
<organism evidence="1">
    <name type="scientific">Arundo donax</name>
    <name type="common">Giant reed</name>
    <name type="synonym">Donax arundinaceus</name>
    <dbReference type="NCBI Taxonomy" id="35708"/>
    <lineage>
        <taxon>Eukaryota</taxon>
        <taxon>Viridiplantae</taxon>
        <taxon>Streptophyta</taxon>
        <taxon>Embryophyta</taxon>
        <taxon>Tracheophyta</taxon>
        <taxon>Spermatophyta</taxon>
        <taxon>Magnoliopsida</taxon>
        <taxon>Liliopsida</taxon>
        <taxon>Poales</taxon>
        <taxon>Poaceae</taxon>
        <taxon>PACMAD clade</taxon>
        <taxon>Arundinoideae</taxon>
        <taxon>Arundineae</taxon>
        <taxon>Arundo</taxon>
    </lineage>
</organism>